<dbReference type="Pfam" id="PF04548">
    <property type="entry name" value="AIG1"/>
    <property type="match status" value="1"/>
</dbReference>
<dbReference type="InterPro" id="IPR045058">
    <property type="entry name" value="GIMA/IAN/Toc"/>
</dbReference>
<dbReference type="Gene3D" id="3.40.50.300">
    <property type="entry name" value="P-loop containing nucleotide triphosphate hydrolases"/>
    <property type="match status" value="1"/>
</dbReference>
<keyword evidence="5" id="KW-1185">Reference proteome</keyword>
<dbReference type="Proteomes" id="UP000504628">
    <property type="component" value="Chromosome 10"/>
</dbReference>
<dbReference type="InterPro" id="IPR027417">
    <property type="entry name" value="P-loop_NTPase"/>
</dbReference>
<organism evidence="5 6">
    <name type="scientific">Phyllostomus discolor</name>
    <name type="common">pale spear-nosed bat</name>
    <dbReference type="NCBI Taxonomy" id="89673"/>
    <lineage>
        <taxon>Eukaryota</taxon>
        <taxon>Metazoa</taxon>
        <taxon>Chordata</taxon>
        <taxon>Craniata</taxon>
        <taxon>Vertebrata</taxon>
        <taxon>Euteleostomi</taxon>
        <taxon>Mammalia</taxon>
        <taxon>Eutheria</taxon>
        <taxon>Laurasiatheria</taxon>
        <taxon>Chiroptera</taxon>
        <taxon>Yangochiroptera</taxon>
        <taxon>Phyllostomidae</taxon>
        <taxon>Phyllostominae</taxon>
        <taxon>Phyllostomus</taxon>
    </lineage>
</organism>
<keyword evidence="3" id="KW-0342">GTP-binding</keyword>
<evidence type="ECO:0000256" key="2">
    <source>
        <dbReference type="ARBA" id="ARBA00022741"/>
    </source>
</evidence>
<dbReference type="SUPFAM" id="SSF52540">
    <property type="entry name" value="P-loop containing nucleoside triphosphate hydrolases"/>
    <property type="match status" value="1"/>
</dbReference>
<comment type="similarity">
    <text evidence="1">Belongs to the TRAFAC class TrmE-Era-EngA-EngB-Septin-like GTPase superfamily. AIG1/Toc34/Toc159-like paraseptin GTPase family. IAN subfamily.</text>
</comment>
<dbReference type="CDD" id="cd01852">
    <property type="entry name" value="AIG1"/>
    <property type="match status" value="1"/>
</dbReference>
<evidence type="ECO:0000313" key="6">
    <source>
        <dbReference type="RefSeq" id="XP_035866926.1"/>
    </source>
</evidence>
<reference evidence="6" key="1">
    <citation type="submission" date="2025-08" db="UniProtKB">
        <authorList>
            <consortium name="RefSeq"/>
        </authorList>
    </citation>
    <scope>IDENTIFICATION</scope>
    <source>
        <tissue evidence="6">Muscle</tissue>
    </source>
</reference>
<evidence type="ECO:0000256" key="3">
    <source>
        <dbReference type="ARBA" id="ARBA00023134"/>
    </source>
</evidence>
<feature type="domain" description="AIG1-type G" evidence="4">
    <location>
        <begin position="6"/>
        <end position="208"/>
    </location>
</feature>
<dbReference type="PANTHER" id="PTHR10903">
    <property type="entry name" value="GTPASE, IMAP FAMILY MEMBER-RELATED"/>
    <property type="match status" value="1"/>
</dbReference>
<sequence length="220" mass="24783">MAGLQDNTLRIVLVGRTRSGKSATANTILGKTAFDSRIAFMSVTKSCQKEERAWNGRKLLVVDTPGLFDTKETQTTCEEIRQCFRYTSPGPHAIILVLRLGHFTQEEQNTVESIKTVFGERVMKHMIILFTRKEELGGQMLSSFIARTDKHLKAIIKECGLRCCAFNNRTADEAEKEAQVQELMEVIEAMVQENGGAHFSNPIYKEKPLEKPSEENCVIL</sequence>
<accession>A0A7E6CJ62</accession>
<dbReference type="PANTHER" id="PTHR10903:SF170">
    <property type="entry name" value="GTPASE IMAP FAMILY MEMBER 7"/>
    <property type="match status" value="1"/>
</dbReference>
<name>A0A7E6CJ62_9CHIR</name>
<proteinExistence type="inferred from homology"/>
<dbReference type="FunFam" id="3.40.50.300:FF:000366">
    <property type="entry name" value="GTPase, IMAP family member 2"/>
    <property type="match status" value="1"/>
</dbReference>
<keyword evidence="2" id="KW-0547">Nucleotide-binding</keyword>
<dbReference type="RefSeq" id="XP_035866926.1">
    <property type="nucleotide sequence ID" value="XM_036011033.1"/>
</dbReference>
<dbReference type="AlphaFoldDB" id="A0A7E6CJ62"/>
<evidence type="ECO:0000256" key="1">
    <source>
        <dbReference type="ARBA" id="ARBA00008535"/>
    </source>
</evidence>
<protein>
    <submittedName>
        <fullName evidence="6">GTPase IMAP family member 7-like isoform X2</fullName>
    </submittedName>
</protein>
<dbReference type="GeneID" id="114508181"/>
<dbReference type="InterPro" id="IPR006703">
    <property type="entry name" value="G_AIG1"/>
</dbReference>
<dbReference type="PROSITE" id="PS51720">
    <property type="entry name" value="G_AIG1"/>
    <property type="match status" value="1"/>
</dbReference>
<evidence type="ECO:0000313" key="5">
    <source>
        <dbReference type="Proteomes" id="UP000504628"/>
    </source>
</evidence>
<dbReference type="OrthoDB" id="8954335at2759"/>
<gene>
    <name evidence="6" type="primary">LOC114508181</name>
</gene>
<dbReference type="GO" id="GO:0005525">
    <property type="term" value="F:GTP binding"/>
    <property type="evidence" value="ECO:0007669"/>
    <property type="project" value="UniProtKB-KW"/>
</dbReference>
<evidence type="ECO:0000259" key="4">
    <source>
        <dbReference type="PROSITE" id="PS51720"/>
    </source>
</evidence>